<accession>A0A9P7H8W7</accession>
<reference evidence="7" key="1">
    <citation type="submission" date="2021-04" db="EMBL/GenBank/DDBJ databases">
        <title>Draft genome of Fusarium avenaceum strain F156N33, isolated from an atmospheric sample in Virginia.</title>
        <authorList>
            <person name="Yang S."/>
            <person name="Vinatzer B.A."/>
            <person name="Coleman J."/>
        </authorList>
    </citation>
    <scope>NUCLEOTIDE SEQUENCE</scope>
    <source>
        <strain evidence="7">F156N33</strain>
    </source>
</reference>
<feature type="region of interest" description="Disordered" evidence="5">
    <location>
        <begin position="83"/>
        <end position="181"/>
    </location>
</feature>
<evidence type="ECO:0000259" key="6">
    <source>
        <dbReference type="PROSITE" id="PS50103"/>
    </source>
</evidence>
<evidence type="ECO:0000256" key="2">
    <source>
        <dbReference type="ARBA" id="ARBA00022771"/>
    </source>
</evidence>
<evidence type="ECO:0000313" key="7">
    <source>
        <dbReference type="EMBL" id="KAG5663964.1"/>
    </source>
</evidence>
<keyword evidence="8" id="KW-1185">Reference proteome</keyword>
<feature type="compositionally biased region" description="Acidic residues" evidence="5">
    <location>
        <begin position="283"/>
        <end position="295"/>
    </location>
</feature>
<sequence>MTPRPQFFLVRPGAEQITTTGHIRVQPATAVPLIPIDLLPGWVEIVGVPRSLSPEETKDMGNLGVVHSELDTFKLRFAAITEDEPCDSDDSEESNVMQPSATYSGDTLVEPKPITHSSSRLSPILVPKSKLKPAQGLSSSRHNPDKQRQSAEVEQKSALHKETGKLPTNTTSPTPITSPTASPCRHWCHYGVCRWGIDCHYEHTMPTTTTGLEEVGLSRFPDWWLQARGLMPMSPELLRVSDVSSGRRSTTARKTMAQLRKKQKAKTCVKREDIQLRNYNEASEAEDEYEEEENRENEPKAKGKSEGVLIEFE</sequence>
<feature type="region of interest" description="Disordered" evidence="5">
    <location>
        <begin position="279"/>
        <end position="313"/>
    </location>
</feature>
<feature type="compositionally biased region" description="Acidic residues" evidence="5">
    <location>
        <begin position="83"/>
        <end position="93"/>
    </location>
</feature>
<dbReference type="SUPFAM" id="SSF90229">
    <property type="entry name" value="CCCH zinc finger"/>
    <property type="match status" value="1"/>
</dbReference>
<keyword evidence="1 4" id="KW-0479">Metal-binding</keyword>
<feature type="compositionally biased region" description="Basic and acidic residues" evidence="5">
    <location>
        <begin position="142"/>
        <end position="164"/>
    </location>
</feature>
<dbReference type="InterPro" id="IPR036855">
    <property type="entry name" value="Znf_CCCH_sf"/>
</dbReference>
<dbReference type="PROSITE" id="PS50103">
    <property type="entry name" value="ZF_C3H1"/>
    <property type="match status" value="1"/>
</dbReference>
<evidence type="ECO:0000313" key="8">
    <source>
        <dbReference type="Proteomes" id="UP000782241"/>
    </source>
</evidence>
<feature type="compositionally biased region" description="Basic and acidic residues" evidence="5">
    <location>
        <begin position="296"/>
        <end position="305"/>
    </location>
</feature>
<comment type="caution">
    <text evidence="7">The sequence shown here is derived from an EMBL/GenBank/DDBJ whole genome shotgun (WGS) entry which is preliminary data.</text>
</comment>
<name>A0A9P7H8W7_9HYPO</name>
<proteinExistence type="predicted"/>
<feature type="zinc finger region" description="C3H1-type" evidence="4">
    <location>
        <begin position="178"/>
        <end position="206"/>
    </location>
</feature>
<dbReference type="AlphaFoldDB" id="A0A9P7H8W7"/>
<evidence type="ECO:0000256" key="4">
    <source>
        <dbReference type="PROSITE-ProRule" id="PRU00723"/>
    </source>
</evidence>
<keyword evidence="3 4" id="KW-0862">Zinc</keyword>
<keyword evidence="2 4" id="KW-0863">Zinc-finger</keyword>
<evidence type="ECO:0000256" key="1">
    <source>
        <dbReference type="ARBA" id="ARBA00022723"/>
    </source>
</evidence>
<dbReference type="InterPro" id="IPR000571">
    <property type="entry name" value="Znf_CCCH"/>
</dbReference>
<protein>
    <recommendedName>
        <fullName evidence="6">C3H1-type domain-containing protein</fullName>
    </recommendedName>
</protein>
<feature type="domain" description="C3H1-type" evidence="6">
    <location>
        <begin position="178"/>
        <end position="206"/>
    </location>
</feature>
<gene>
    <name evidence="7" type="ORF">KAF25_006549</name>
</gene>
<dbReference type="EMBL" id="JAGPUO010000003">
    <property type="protein sequence ID" value="KAG5663964.1"/>
    <property type="molecule type" value="Genomic_DNA"/>
</dbReference>
<feature type="compositionally biased region" description="Low complexity" evidence="5">
    <location>
        <begin position="167"/>
        <end position="181"/>
    </location>
</feature>
<dbReference type="GO" id="GO:0008270">
    <property type="term" value="F:zinc ion binding"/>
    <property type="evidence" value="ECO:0007669"/>
    <property type="project" value="UniProtKB-KW"/>
</dbReference>
<organism evidence="7 8">
    <name type="scientific">Fusarium avenaceum</name>
    <dbReference type="NCBI Taxonomy" id="40199"/>
    <lineage>
        <taxon>Eukaryota</taxon>
        <taxon>Fungi</taxon>
        <taxon>Dikarya</taxon>
        <taxon>Ascomycota</taxon>
        <taxon>Pezizomycotina</taxon>
        <taxon>Sordariomycetes</taxon>
        <taxon>Hypocreomycetidae</taxon>
        <taxon>Hypocreales</taxon>
        <taxon>Nectriaceae</taxon>
        <taxon>Fusarium</taxon>
        <taxon>Fusarium tricinctum species complex</taxon>
    </lineage>
</organism>
<evidence type="ECO:0000256" key="3">
    <source>
        <dbReference type="ARBA" id="ARBA00022833"/>
    </source>
</evidence>
<evidence type="ECO:0000256" key="5">
    <source>
        <dbReference type="SAM" id="MobiDB-lite"/>
    </source>
</evidence>
<dbReference type="Proteomes" id="UP000782241">
    <property type="component" value="Unassembled WGS sequence"/>
</dbReference>
<feature type="compositionally biased region" description="Polar residues" evidence="5">
    <location>
        <begin position="95"/>
        <end position="105"/>
    </location>
</feature>